<evidence type="ECO:0008006" key="5">
    <source>
        <dbReference type="Google" id="ProtNLM"/>
    </source>
</evidence>
<sequence>MWWHRLIFWKQPVAPPATSAVEELIDEAELVSKYAVRAGLLADGDFFRRFAAAKVLQDMDRIFTNSAVIELQSALAASRVAIPAATVSALQSGWRPNKERLRDKLKNLGFVLAALLLMFAAGNLTLTYKSGATLYEQLSLLTGKNPGLHYSRLERQLLIAEHQLPGNILVGQPPVSSTDGNGAAGLPDAPKTVSPAAASQSGTTNAVDAVQRNLIAQDASFQYVYELTMLDKELKLVKEKSDAFLAAADAQLAVLGRIRNAVCWAGALLGQGCPATATNSTGSTPQQVSDDITKQFEEQYASFDVSSLQNFCQYLGEIERAKSEQAGSSPFITQVNYLFDDAFGINTVDLMRQNCRMNLNYYSQSIPNLIDIQNKISGRLATYSYLALPALYGALGSLMYFMRRILDPFLPNPSLLRMIYRVALGALAGMVLAWFWDGTFNNNEAFQTIGFGLFTLAFVFGFAIDVFFALLDRFVSLSTAAVSRIGGP</sequence>
<evidence type="ECO:0000313" key="4">
    <source>
        <dbReference type="Proteomes" id="UP001138921"/>
    </source>
</evidence>
<evidence type="ECO:0000256" key="2">
    <source>
        <dbReference type="SAM" id="Phobius"/>
    </source>
</evidence>
<feature type="region of interest" description="Disordered" evidence="1">
    <location>
        <begin position="178"/>
        <end position="200"/>
    </location>
</feature>
<dbReference type="RefSeq" id="WP_214389964.1">
    <property type="nucleotide sequence ID" value="NZ_JAFLWW010000003.1"/>
</dbReference>
<keyword evidence="2" id="KW-1133">Transmembrane helix</keyword>
<reference evidence="3" key="2">
    <citation type="submission" date="2021-03" db="EMBL/GenBank/DDBJ databases">
        <authorList>
            <person name="Artuso I."/>
            <person name="Turrini P."/>
            <person name="Pirolo M."/>
            <person name="Lugli G.A."/>
            <person name="Ventura M."/>
            <person name="Visca P."/>
        </authorList>
    </citation>
    <scope>NUCLEOTIDE SEQUENCE</scope>
    <source>
        <strain evidence="3">LMG 26462</strain>
    </source>
</reference>
<feature type="transmembrane region" description="Helical" evidence="2">
    <location>
        <begin position="383"/>
        <end position="402"/>
    </location>
</feature>
<protein>
    <recommendedName>
        <fullName evidence="5">Transmembrane protein</fullName>
    </recommendedName>
</protein>
<gene>
    <name evidence="3" type="ORF">J1C56_13525</name>
</gene>
<dbReference type="Proteomes" id="UP001138921">
    <property type="component" value="Unassembled WGS sequence"/>
</dbReference>
<proteinExistence type="predicted"/>
<reference evidence="3" key="1">
    <citation type="journal article" date="2021" name="Microorganisms">
        <title>Phylogenomic Reconstruction and Metabolic Potential of the Genus Aminobacter.</title>
        <authorList>
            <person name="Artuso I."/>
            <person name="Turrini P."/>
            <person name="Pirolo M."/>
            <person name="Lugli G.A."/>
            <person name="Ventura M."/>
            <person name="Visca P."/>
        </authorList>
    </citation>
    <scope>NUCLEOTIDE SEQUENCE</scope>
    <source>
        <strain evidence="3">LMG 26462</strain>
    </source>
</reference>
<name>A0A9X1D4C8_9HYPH</name>
<feature type="transmembrane region" description="Helical" evidence="2">
    <location>
        <begin position="448"/>
        <end position="471"/>
    </location>
</feature>
<feature type="transmembrane region" description="Helical" evidence="2">
    <location>
        <begin position="108"/>
        <end position="128"/>
    </location>
</feature>
<dbReference type="EMBL" id="JAFLWW010000003">
    <property type="protein sequence ID" value="MBT1156615.1"/>
    <property type="molecule type" value="Genomic_DNA"/>
</dbReference>
<keyword evidence="4" id="KW-1185">Reference proteome</keyword>
<dbReference type="AlphaFoldDB" id="A0A9X1D4C8"/>
<comment type="caution">
    <text evidence="3">The sequence shown here is derived from an EMBL/GenBank/DDBJ whole genome shotgun (WGS) entry which is preliminary data.</text>
</comment>
<organism evidence="3 4">
    <name type="scientific">Aminobacter anthyllidis</name>
    <dbReference type="NCBI Taxonomy" id="1035067"/>
    <lineage>
        <taxon>Bacteria</taxon>
        <taxon>Pseudomonadati</taxon>
        <taxon>Pseudomonadota</taxon>
        <taxon>Alphaproteobacteria</taxon>
        <taxon>Hyphomicrobiales</taxon>
        <taxon>Phyllobacteriaceae</taxon>
        <taxon>Aminobacter</taxon>
    </lineage>
</organism>
<evidence type="ECO:0000256" key="1">
    <source>
        <dbReference type="SAM" id="MobiDB-lite"/>
    </source>
</evidence>
<feature type="transmembrane region" description="Helical" evidence="2">
    <location>
        <begin position="414"/>
        <end position="436"/>
    </location>
</feature>
<evidence type="ECO:0000313" key="3">
    <source>
        <dbReference type="EMBL" id="MBT1156615.1"/>
    </source>
</evidence>
<accession>A0A9X1D4C8</accession>
<keyword evidence="2" id="KW-0812">Transmembrane</keyword>
<keyword evidence="2" id="KW-0472">Membrane</keyword>